<gene>
    <name evidence="2" type="ORF">PBIL07802_LOCUS18623</name>
</gene>
<dbReference type="AlphaFoldDB" id="A0A7S3DFW1"/>
<feature type="compositionally biased region" description="Polar residues" evidence="1">
    <location>
        <begin position="1"/>
        <end position="30"/>
    </location>
</feature>
<accession>A0A7S3DFW1</accession>
<dbReference type="EMBL" id="HBIB01028585">
    <property type="protein sequence ID" value="CAE0256368.1"/>
    <property type="molecule type" value="Transcribed_RNA"/>
</dbReference>
<evidence type="ECO:0000256" key="1">
    <source>
        <dbReference type="SAM" id="MobiDB-lite"/>
    </source>
</evidence>
<name>A0A7S3DFW1_9EUKA</name>
<feature type="region of interest" description="Disordered" evidence="1">
    <location>
        <begin position="1"/>
        <end position="55"/>
    </location>
</feature>
<organism evidence="2">
    <name type="scientific">Palpitomonas bilix</name>
    <dbReference type="NCBI Taxonomy" id="652834"/>
    <lineage>
        <taxon>Eukaryota</taxon>
        <taxon>Eukaryota incertae sedis</taxon>
    </lineage>
</organism>
<reference evidence="2" key="1">
    <citation type="submission" date="2021-01" db="EMBL/GenBank/DDBJ databases">
        <authorList>
            <person name="Corre E."/>
            <person name="Pelletier E."/>
            <person name="Niang G."/>
            <person name="Scheremetjew M."/>
            <person name="Finn R."/>
            <person name="Kale V."/>
            <person name="Holt S."/>
            <person name="Cochrane G."/>
            <person name="Meng A."/>
            <person name="Brown T."/>
            <person name="Cohen L."/>
        </authorList>
    </citation>
    <scope>NUCLEOTIDE SEQUENCE</scope>
    <source>
        <strain evidence="2">NIES-2562</strain>
    </source>
</reference>
<evidence type="ECO:0000313" key="2">
    <source>
        <dbReference type="EMBL" id="CAE0256368.1"/>
    </source>
</evidence>
<feature type="compositionally biased region" description="Polar residues" evidence="1">
    <location>
        <begin position="41"/>
        <end position="53"/>
    </location>
</feature>
<sequence length="516" mass="57542">MVKLQQAPNNPRTACANPSNAEPPSTSQLKAQLKAQRGTHWESQQVDTQQWTQRGGKLAEAPWVEAELHTKREDNGGKQLEAQLGNKWEDHWGTRQERRGGEREREERRDSASLVQTIESVVADCIFEPVLAEVETRLFDDSEGRGVDAVSRQPADTLFDVVRKVVRKQAKKGSAHTWHTQAILHLFTAAAGLNSTDPRVQEEVRAAIDYLSAHIPRLRTLSEQNGTIMEAMHAVDGKSRKTTFDGGKADRFALARERAGVLTALLHCDLASNPVSERMLARIREEIREDAVNMKEHLEVVQVDARRKASVGASGSSSAEFLIENTKVAAQKCKAALPYLLSMSDRTGIDLLSLPGSELQSLLNDDDAPDLVQMYNGALKMITDCAAAVHNKLGDEKSKIFRTTSGLHAVLSGDVPEGMSDNETNRATFDIILFMSKLERCQCSRLLTDVQKKWAYLTSVHEEWEKIEADVDAALEKRDAGEDVLVELRRKMRKQGLVSPDRVEKLAERLNILMRQ</sequence>
<protein>
    <submittedName>
        <fullName evidence="2">Uncharacterized protein</fullName>
    </submittedName>
</protein>
<feature type="region of interest" description="Disordered" evidence="1">
    <location>
        <begin position="88"/>
        <end position="111"/>
    </location>
</feature>
<proteinExistence type="predicted"/>